<proteinExistence type="predicted"/>
<protein>
    <recommendedName>
        <fullName evidence="3">DUF5119 domain-containing protein</fullName>
    </recommendedName>
</protein>
<reference evidence="1" key="1">
    <citation type="submission" date="2020-08" db="EMBL/GenBank/DDBJ databases">
        <title>Genomic Encyclopedia of Type Strains, Phase IV (KMG-IV): sequencing the most valuable type-strain genomes for metagenomic binning, comparative biology and taxonomic classification.</title>
        <authorList>
            <person name="Goeker M."/>
        </authorList>
    </citation>
    <scope>NUCLEOTIDE SEQUENCE [LARGE SCALE GENOMIC DNA]</scope>
    <source>
        <strain evidence="1">DSM 105720</strain>
    </source>
</reference>
<dbReference type="RefSeq" id="WP_044163054.1">
    <property type="nucleotide sequence ID" value="NZ_JACIER010000016.1"/>
</dbReference>
<dbReference type="AlphaFoldDB" id="A0A840CZJ3"/>
<accession>A0A840CZJ3</accession>
<dbReference type="Pfam" id="PF17145">
    <property type="entry name" value="DUF5119"/>
    <property type="match status" value="1"/>
</dbReference>
<evidence type="ECO:0000313" key="1">
    <source>
        <dbReference type="EMBL" id="MBB4045587.1"/>
    </source>
</evidence>
<evidence type="ECO:0000313" key="2">
    <source>
        <dbReference type="Proteomes" id="UP000560658"/>
    </source>
</evidence>
<name>A0A840CZJ3_9BACE</name>
<dbReference type="EMBL" id="JACIER010000016">
    <property type="protein sequence ID" value="MBB4045587.1"/>
    <property type="molecule type" value="Genomic_DNA"/>
</dbReference>
<comment type="caution">
    <text evidence="1">The sequence shown here is derived from an EMBL/GenBank/DDBJ whole genome shotgun (WGS) entry which is preliminary data.</text>
</comment>
<sequence>MKKYIILIISALCAVSCKNKSLYYGEDIPANRQKVDVVIHWNEDDTRPTQGMRVNLFSLNEMSAYGMDDLECEGGTLHLRHGSCHMTLCYNYHGNNIYFRNEGHSDLIEAYCNSVVRATYSKTFPDESTVAEPDAQFYVGKNDVFDVYQSDENLTLDLYPSNVMQTYTFEVRGVSGTKFISATRGAISGMSNSYYLNSGTLSTTVSTLLFNATADVSGSMITGSFRTFGRIDNTTNNFTIEVLYPSSTGGILQKTWDVTDQISNGTNFHIIIEDSGIDVPDEGGSAGEGGGFEADVEEWEDEVIELK</sequence>
<evidence type="ECO:0008006" key="3">
    <source>
        <dbReference type="Google" id="ProtNLM"/>
    </source>
</evidence>
<organism evidence="1 2">
    <name type="scientific">Bacteroides reticulotermitis</name>
    <dbReference type="NCBI Taxonomy" id="1133319"/>
    <lineage>
        <taxon>Bacteria</taxon>
        <taxon>Pseudomonadati</taxon>
        <taxon>Bacteroidota</taxon>
        <taxon>Bacteroidia</taxon>
        <taxon>Bacteroidales</taxon>
        <taxon>Bacteroidaceae</taxon>
        <taxon>Bacteroides</taxon>
    </lineage>
</organism>
<gene>
    <name evidence="1" type="ORF">GGR06_003402</name>
</gene>
<dbReference type="InterPro" id="IPR033410">
    <property type="entry name" value="DUF5119"/>
</dbReference>
<dbReference type="Proteomes" id="UP000560658">
    <property type="component" value="Unassembled WGS sequence"/>
</dbReference>
<keyword evidence="2" id="KW-1185">Reference proteome</keyword>